<feature type="compositionally biased region" description="Polar residues" evidence="1">
    <location>
        <begin position="731"/>
        <end position="750"/>
    </location>
</feature>
<accession>A0AA36DIF0</accession>
<organism evidence="2 3">
    <name type="scientific">Cylicocyclus nassatus</name>
    <name type="common">Nematode worm</name>
    <dbReference type="NCBI Taxonomy" id="53992"/>
    <lineage>
        <taxon>Eukaryota</taxon>
        <taxon>Metazoa</taxon>
        <taxon>Ecdysozoa</taxon>
        <taxon>Nematoda</taxon>
        <taxon>Chromadorea</taxon>
        <taxon>Rhabditida</taxon>
        <taxon>Rhabditina</taxon>
        <taxon>Rhabditomorpha</taxon>
        <taxon>Strongyloidea</taxon>
        <taxon>Strongylidae</taxon>
        <taxon>Cylicocyclus</taxon>
    </lineage>
</organism>
<reference evidence="2" key="1">
    <citation type="submission" date="2023-07" db="EMBL/GenBank/DDBJ databases">
        <authorList>
            <consortium name="CYATHOMIX"/>
        </authorList>
    </citation>
    <scope>NUCLEOTIDE SEQUENCE</scope>
    <source>
        <strain evidence="2">N/A</strain>
    </source>
</reference>
<dbReference type="Proteomes" id="UP001176961">
    <property type="component" value="Unassembled WGS sequence"/>
</dbReference>
<keyword evidence="3" id="KW-1185">Reference proteome</keyword>
<feature type="compositionally biased region" description="Basic and acidic residues" evidence="1">
    <location>
        <begin position="375"/>
        <end position="392"/>
    </location>
</feature>
<feature type="compositionally biased region" description="Polar residues" evidence="1">
    <location>
        <begin position="353"/>
        <end position="363"/>
    </location>
</feature>
<evidence type="ECO:0000313" key="3">
    <source>
        <dbReference type="Proteomes" id="UP001176961"/>
    </source>
</evidence>
<feature type="compositionally biased region" description="Polar residues" evidence="1">
    <location>
        <begin position="860"/>
        <end position="872"/>
    </location>
</feature>
<feature type="compositionally biased region" description="Polar residues" evidence="1">
    <location>
        <begin position="221"/>
        <end position="230"/>
    </location>
</feature>
<feature type="compositionally biased region" description="Low complexity" evidence="1">
    <location>
        <begin position="827"/>
        <end position="838"/>
    </location>
</feature>
<feature type="compositionally biased region" description="Polar residues" evidence="1">
    <location>
        <begin position="189"/>
        <end position="210"/>
    </location>
</feature>
<dbReference type="AlphaFoldDB" id="A0AA36DIF0"/>
<feature type="compositionally biased region" description="Polar residues" evidence="1">
    <location>
        <begin position="312"/>
        <end position="326"/>
    </location>
</feature>
<proteinExistence type="predicted"/>
<feature type="region of interest" description="Disordered" evidence="1">
    <location>
        <begin position="344"/>
        <end position="363"/>
    </location>
</feature>
<sequence length="1018" mass="113508">MDASSNTAAITQAALQDVTRFLDRTEENLRSLAVNPYINTKHDEEAVLLSGNISSMTQGVEDNIPMHVRIPHRCAVSKEYCSRPPRRQLDWIISTNPLHVQPITATELGSDFRGDLRGAPSPAPSSVVEENGVTATGLESESVGAIGEPRIFDKSTGKWRHRNLGKKKSKNVLLEPLPAPSLTVEENSKQTTGLTSNSNEFRLPNSSQNEELGMKKRDVTPPSSRDPMNQSLFVSNQYKTDVEADLLKTAQELEQIGLKALSEIELSKTAWREKVNVGLGSHAKVVDVSTASSESIGGKERLNTAQPLTAPNSLASEMQMQQAQTPSKKRLRRPSLAEVEIPKDLNSDDFVSPKSSKISDLTQTSLLTSHADDEESKKTKMRKSDIKSDNTPHRRRRLPHPFRSDVSMLANKMRLKARLRMRAKAARIRERKRLSRAANDADECCCSPQLTPLRNILDDRNRIIQLEPLKAPISVDSSRTITRCDEQINLTQILRIYGSGNVEEPYDVMPQRLARTPIRGALADVLCGTNMIEIRLINTAIHSARRGQVNNWIFTHDEDVHTIPIVFAKTVLVQDHPPAPFCLSVTSPFWVSIYQEQVASSKGGERFRDCVEVRSCKGSDMPCFEMSPLQSEVHPLFKERIYLGKGVIRIERNVDLPSERESSEWFSNSTRISAQRQYRIQLPWRQREGQPETGIPRAPQLAEIRTTIHPHICIPNEQQNKPYKKTRPQKARTTSSSAVTSPITSTSSYFNDKASNSLSEAWSAPKKKDFSYMNEHSIANQKGYKEPPVLKSPQDLYSGAVRSKKSLQMTDKLSKGDTLPISPTQESLDQVSSDLLSSPTQDSIEEFSETTYTGEKAGEATTSPMSTDTSAGTTSSLGLFEYGVELEGSQNDIVTAIALPPVLLHIRRRKGDPLRNTGSVSYKYAISKKKSKSSKLHSRSSSARRSNIESENKRHLADELADNLYAGDVVVHEKLADNTLKLQLHITSKIKDVNKEEEDARFLPDRITVQGKDVWSGI</sequence>
<feature type="region of interest" description="Disordered" evidence="1">
    <location>
        <begin position="170"/>
        <end position="230"/>
    </location>
</feature>
<dbReference type="EMBL" id="CATQJL010000001">
    <property type="protein sequence ID" value="CAJ0588198.1"/>
    <property type="molecule type" value="Genomic_DNA"/>
</dbReference>
<feature type="region of interest" description="Disordered" evidence="1">
    <location>
        <begin position="369"/>
        <end position="399"/>
    </location>
</feature>
<evidence type="ECO:0000313" key="2">
    <source>
        <dbReference type="EMBL" id="CAJ0588198.1"/>
    </source>
</evidence>
<comment type="caution">
    <text evidence="2">The sequence shown here is derived from an EMBL/GenBank/DDBJ whole genome shotgun (WGS) entry which is preliminary data.</text>
</comment>
<name>A0AA36DIF0_CYLNA</name>
<gene>
    <name evidence="2" type="ORF">CYNAS_LOCUS181</name>
</gene>
<evidence type="ECO:0000256" key="1">
    <source>
        <dbReference type="SAM" id="MobiDB-lite"/>
    </source>
</evidence>
<feature type="region of interest" description="Disordered" evidence="1">
    <location>
        <begin position="312"/>
        <end position="334"/>
    </location>
</feature>
<feature type="region of interest" description="Disordered" evidence="1">
    <location>
        <begin position="806"/>
        <end position="872"/>
    </location>
</feature>
<feature type="region of interest" description="Disordered" evidence="1">
    <location>
        <begin position="710"/>
        <end position="750"/>
    </location>
</feature>
<feature type="region of interest" description="Disordered" evidence="1">
    <location>
        <begin position="930"/>
        <end position="953"/>
    </location>
</feature>
<protein>
    <submittedName>
        <fullName evidence="2">Uncharacterized protein</fullName>
    </submittedName>
</protein>